<organism evidence="1 2">
    <name type="scientific">Nocardia jiangsuensis</name>
    <dbReference type="NCBI Taxonomy" id="1691563"/>
    <lineage>
        <taxon>Bacteria</taxon>
        <taxon>Bacillati</taxon>
        <taxon>Actinomycetota</taxon>
        <taxon>Actinomycetes</taxon>
        <taxon>Mycobacteriales</taxon>
        <taxon>Nocardiaceae</taxon>
        <taxon>Nocardia</taxon>
    </lineage>
</organism>
<protein>
    <submittedName>
        <fullName evidence="1">Uncharacterized protein</fullName>
    </submittedName>
</protein>
<dbReference type="RefSeq" id="WP_378613768.1">
    <property type="nucleotide sequence ID" value="NZ_JBHSAX010000014.1"/>
</dbReference>
<dbReference type="EMBL" id="JBHSAX010000014">
    <property type="protein sequence ID" value="MFC3964057.1"/>
    <property type="molecule type" value="Genomic_DNA"/>
</dbReference>
<proteinExistence type="predicted"/>
<evidence type="ECO:0000313" key="1">
    <source>
        <dbReference type="EMBL" id="MFC3964057.1"/>
    </source>
</evidence>
<keyword evidence="2" id="KW-1185">Reference proteome</keyword>
<dbReference type="Proteomes" id="UP001595696">
    <property type="component" value="Unassembled WGS sequence"/>
</dbReference>
<comment type="caution">
    <text evidence="1">The sequence shown here is derived from an EMBL/GenBank/DDBJ whole genome shotgun (WGS) entry which is preliminary data.</text>
</comment>
<accession>A0ABV8DXH9</accession>
<gene>
    <name evidence="1" type="ORF">ACFO0B_18890</name>
</gene>
<reference evidence="2" key="1">
    <citation type="journal article" date="2019" name="Int. J. Syst. Evol. Microbiol.">
        <title>The Global Catalogue of Microorganisms (GCM) 10K type strain sequencing project: providing services to taxonomists for standard genome sequencing and annotation.</title>
        <authorList>
            <consortium name="The Broad Institute Genomics Platform"/>
            <consortium name="The Broad Institute Genome Sequencing Center for Infectious Disease"/>
            <person name="Wu L."/>
            <person name="Ma J."/>
        </authorList>
    </citation>
    <scope>NUCLEOTIDE SEQUENCE [LARGE SCALE GENOMIC DNA]</scope>
    <source>
        <strain evidence="2">CGMCC 4.7330</strain>
    </source>
</reference>
<sequence>MEENVRNTPSNISPLRITFLGKHTQGGDSPTLYATDRGTYVVQGWRVPGHDDQVEISHPLLAFLEPGTCLGVLLHDTGHGTFILGGAPVTDPGALAEMNIPDHETCIEVPQGREIRKYATPAA</sequence>
<evidence type="ECO:0000313" key="2">
    <source>
        <dbReference type="Proteomes" id="UP001595696"/>
    </source>
</evidence>
<name>A0ABV8DXH9_9NOCA</name>